<evidence type="ECO:0000256" key="9">
    <source>
        <dbReference type="SAM" id="MobiDB-lite"/>
    </source>
</evidence>
<keyword evidence="5 10" id="KW-1133">Transmembrane helix</keyword>
<dbReference type="AlphaFoldDB" id="A0A0D2AAR7"/>
<dbReference type="OrthoDB" id="1926781at2759"/>
<comment type="similarity">
    <text evidence="8">Belongs to the IRC22 family.</text>
</comment>
<feature type="transmembrane region" description="Helical" evidence="10">
    <location>
        <begin position="171"/>
        <end position="192"/>
    </location>
</feature>
<evidence type="ECO:0000256" key="4">
    <source>
        <dbReference type="ARBA" id="ARBA00022824"/>
    </source>
</evidence>
<proteinExistence type="inferred from homology"/>
<gene>
    <name evidence="12" type="ORF">PV09_05007</name>
</gene>
<dbReference type="PANTHER" id="PTHR12924:SF0">
    <property type="entry name" value="TRANSLOCON-ASSOCIATED PROTEIN SUBUNIT ALPHA"/>
    <property type="match status" value="1"/>
</dbReference>
<dbReference type="EMBL" id="KN847543">
    <property type="protein sequence ID" value="KIW03690.1"/>
    <property type="molecule type" value="Genomic_DNA"/>
</dbReference>
<dbReference type="InParanoid" id="A0A0D2AAR7"/>
<evidence type="ECO:0000256" key="10">
    <source>
        <dbReference type="SAM" id="Phobius"/>
    </source>
</evidence>
<accession>A0A0D2AAR7</accession>
<dbReference type="Proteomes" id="UP000053259">
    <property type="component" value="Unassembled WGS sequence"/>
</dbReference>
<organism evidence="12 13">
    <name type="scientific">Verruconis gallopava</name>
    <dbReference type="NCBI Taxonomy" id="253628"/>
    <lineage>
        <taxon>Eukaryota</taxon>
        <taxon>Fungi</taxon>
        <taxon>Dikarya</taxon>
        <taxon>Ascomycota</taxon>
        <taxon>Pezizomycotina</taxon>
        <taxon>Dothideomycetes</taxon>
        <taxon>Pleosporomycetidae</taxon>
        <taxon>Venturiales</taxon>
        <taxon>Sympoventuriaceae</taxon>
        <taxon>Verruconis</taxon>
    </lineage>
</organism>
<keyword evidence="2 10" id="KW-0812">Transmembrane</keyword>
<keyword evidence="4" id="KW-0256">Endoplasmic reticulum</keyword>
<feature type="chain" id="PRO_5002238344" evidence="11">
    <location>
        <begin position="26"/>
        <end position="270"/>
    </location>
</feature>
<protein>
    <submittedName>
        <fullName evidence="12">Uncharacterized protein</fullName>
    </submittedName>
</protein>
<reference evidence="12 13" key="1">
    <citation type="submission" date="2015-01" db="EMBL/GenBank/DDBJ databases">
        <title>The Genome Sequence of Ochroconis gallopava CBS43764.</title>
        <authorList>
            <consortium name="The Broad Institute Genomics Platform"/>
            <person name="Cuomo C."/>
            <person name="de Hoog S."/>
            <person name="Gorbushina A."/>
            <person name="Stielow B."/>
            <person name="Teixiera M."/>
            <person name="Abouelleil A."/>
            <person name="Chapman S.B."/>
            <person name="Priest M."/>
            <person name="Young S.K."/>
            <person name="Wortman J."/>
            <person name="Nusbaum C."/>
            <person name="Birren B."/>
        </authorList>
    </citation>
    <scope>NUCLEOTIDE SEQUENCE [LARGE SCALE GENOMIC DNA]</scope>
    <source>
        <strain evidence="12 13">CBS 43764</strain>
    </source>
</reference>
<dbReference type="GeneID" id="27312980"/>
<evidence type="ECO:0000313" key="13">
    <source>
        <dbReference type="Proteomes" id="UP000053259"/>
    </source>
</evidence>
<keyword evidence="3 11" id="KW-0732">Signal</keyword>
<feature type="signal peptide" evidence="11">
    <location>
        <begin position="1"/>
        <end position="25"/>
    </location>
</feature>
<dbReference type="VEuPathDB" id="FungiDB:PV09_05007"/>
<keyword evidence="13" id="KW-1185">Reference proteome</keyword>
<dbReference type="HOGENOM" id="CLU_068820_0_0_1"/>
<sequence>MRYFRSAALALLPLLALSATAQVEAVWEELTDEEAAAATGQPTIALDVKTTFPYSEFGVKLVNNHATQAVLTFNNKETEPVRVQIVGGSLWDIKADTIVRNLTAIPYNVEVPAGSEQSLTYNFATELHPQDLRLYLAALVTKGEMGFQVSAYNGTVSVVEAPLSFFDPQMIFLYVFLSACFAGTCYFIYNTWIATLFPQKKRGGKGGERAKGPSKAGKPVDSSDQAADGPATASGAKVLDESWIPPQHLKKPEAKRTGSGRASTPKSKAR</sequence>
<evidence type="ECO:0000313" key="12">
    <source>
        <dbReference type="EMBL" id="KIW03690.1"/>
    </source>
</evidence>
<evidence type="ECO:0000256" key="11">
    <source>
        <dbReference type="SAM" id="SignalP"/>
    </source>
</evidence>
<feature type="region of interest" description="Disordered" evidence="9">
    <location>
        <begin position="201"/>
        <end position="270"/>
    </location>
</feature>
<evidence type="ECO:0000256" key="6">
    <source>
        <dbReference type="ARBA" id="ARBA00023136"/>
    </source>
</evidence>
<evidence type="ECO:0000256" key="8">
    <source>
        <dbReference type="ARBA" id="ARBA00038311"/>
    </source>
</evidence>
<dbReference type="GO" id="GO:0005789">
    <property type="term" value="C:endoplasmic reticulum membrane"/>
    <property type="evidence" value="ECO:0007669"/>
    <property type="project" value="UniProtKB-SubCell"/>
</dbReference>
<dbReference type="PANTHER" id="PTHR12924">
    <property type="entry name" value="TRANSLOCON-ASSOCIATED PROTEIN, ALPHA SUBUNIT"/>
    <property type="match status" value="1"/>
</dbReference>
<dbReference type="InterPro" id="IPR005595">
    <property type="entry name" value="TRAP_alpha"/>
</dbReference>
<evidence type="ECO:0000256" key="5">
    <source>
        <dbReference type="ARBA" id="ARBA00022989"/>
    </source>
</evidence>
<dbReference type="Pfam" id="PF03896">
    <property type="entry name" value="TRAP_alpha"/>
    <property type="match status" value="1"/>
</dbReference>
<evidence type="ECO:0000256" key="1">
    <source>
        <dbReference type="ARBA" id="ARBA00004115"/>
    </source>
</evidence>
<evidence type="ECO:0000256" key="2">
    <source>
        <dbReference type="ARBA" id="ARBA00022692"/>
    </source>
</evidence>
<evidence type="ECO:0000256" key="3">
    <source>
        <dbReference type="ARBA" id="ARBA00022729"/>
    </source>
</evidence>
<name>A0A0D2AAR7_9PEZI</name>
<comment type="function">
    <text evidence="7">Is probably involved in a pathway contributing to genomic integrity.</text>
</comment>
<feature type="compositionally biased region" description="Polar residues" evidence="9">
    <location>
        <begin position="260"/>
        <end position="270"/>
    </location>
</feature>
<evidence type="ECO:0000256" key="7">
    <source>
        <dbReference type="ARBA" id="ARBA00037565"/>
    </source>
</evidence>
<keyword evidence="6 10" id="KW-0472">Membrane</keyword>
<comment type="subcellular location">
    <subcellularLocation>
        <location evidence="1">Endoplasmic reticulum membrane</location>
        <topology evidence="1">Single-pass type I membrane protein</topology>
    </subcellularLocation>
</comment>
<dbReference type="RefSeq" id="XP_016213559.1">
    <property type="nucleotide sequence ID" value="XM_016358458.1"/>
</dbReference>